<dbReference type="InterPro" id="IPR036942">
    <property type="entry name" value="Beta-barrel_TonB_sf"/>
</dbReference>
<dbReference type="HOGENOM" id="CLU_008287_15_1_6"/>
<keyword evidence="6 15" id="KW-0732">Signal</keyword>
<dbReference type="PROSITE" id="PS01156">
    <property type="entry name" value="TONB_DEPENDENT_REC_2"/>
    <property type="match status" value="1"/>
</dbReference>
<dbReference type="eggNOG" id="COG4771">
    <property type="taxonomic scope" value="Bacteria"/>
</dbReference>
<evidence type="ECO:0000259" key="16">
    <source>
        <dbReference type="Pfam" id="PF00593"/>
    </source>
</evidence>
<evidence type="ECO:0000313" key="19">
    <source>
        <dbReference type="Proteomes" id="UP000004699"/>
    </source>
</evidence>
<dbReference type="GO" id="GO:0006826">
    <property type="term" value="P:iron ion transport"/>
    <property type="evidence" value="ECO:0007669"/>
    <property type="project" value="UniProtKB-KW"/>
</dbReference>
<evidence type="ECO:0000256" key="12">
    <source>
        <dbReference type="PROSITE-ProRule" id="PRU01360"/>
    </source>
</evidence>
<evidence type="ECO:0000256" key="15">
    <source>
        <dbReference type="SAM" id="SignalP"/>
    </source>
</evidence>
<dbReference type="CDD" id="cd01347">
    <property type="entry name" value="ligand_gated_channel"/>
    <property type="match status" value="1"/>
</dbReference>
<evidence type="ECO:0000313" key="18">
    <source>
        <dbReference type="EMBL" id="EED36464.1"/>
    </source>
</evidence>
<comment type="subcellular location">
    <subcellularLocation>
        <location evidence="1 12">Cell outer membrane</location>
        <topology evidence="1 12">Multi-pass membrane protein</topology>
    </subcellularLocation>
</comment>
<evidence type="ECO:0000256" key="8">
    <source>
        <dbReference type="ARBA" id="ARBA00023065"/>
    </source>
</evidence>
<evidence type="ECO:0000256" key="11">
    <source>
        <dbReference type="ARBA" id="ARBA00023237"/>
    </source>
</evidence>
<proteinExistence type="inferred from homology"/>
<evidence type="ECO:0000259" key="17">
    <source>
        <dbReference type="Pfam" id="PF07715"/>
    </source>
</evidence>
<dbReference type="Pfam" id="PF00593">
    <property type="entry name" value="TonB_dep_Rec_b-barrel"/>
    <property type="match status" value="1"/>
</dbReference>
<dbReference type="InterPro" id="IPR010917">
    <property type="entry name" value="TonB_rcpt_CS"/>
</dbReference>
<keyword evidence="4" id="KW-0410">Iron transport</keyword>
<dbReference type="STRING" id="565045.NOR51B_2415"/>
<keyword evidence="19" id="KW-1185">Reference proteome</keyword>
<dbReference type="Pfam" id="PF07715">
    <property type="entry name" value="Plug"/>
    <property type="match status" value="1"/>
</dbReference>
<evidence type="ECO:0000256" key="13">
    <source>
        <dbReference type="PROSITE-ProRule" id="PRU10144"/>
    </source>
</evidence>
<keyword evidence="10 12" id="KW-0472">Membrane</keyword>
<dbReference type="InterPro" id="IPR000531">
    <property type="entry name" value="Beta-barrel_TonB"/>
</dbReference>
<dbReference type="RefSeq" id="WP_009021207.1">
    <property type="nucleotide sequence ID" value="NZ_DS999411.1"/>
</dbReference>
<accession>B8KUC6</accession>
<keyword evidence="2 12" id="KW-0813">Transport</keyword>
<dbReference type="PANTHER" id="PTHR32552:SF81">
    <property type="entry name" value="TONB-DEPENDENT OUTER MEMBRANE RECEPTOR"/>
    <property type="match status" value="1"/>
</dbReference>
<evidence type="ECO:0000256" key="10">
    <source>
        <dbReference type="ARBA" id="ARBA00023136"/>
    </source>
</evidence>
<evidence type="ECO:0000256" key="3">
    <source>
        <dbReference type="ARBA" id="ARBA00022452"/>
    </source>
</evidence>
<dbReference type="OrthoDB" id="127311at2"/>
<keyword evidence="11 12" id="KW-0998">Cell outer membrane</keyword>
<dbReference type="SUPFAM" id="SSF56935">
    <property type="entry name" value="Porins"/>
    <property type="match status" value="1"/>
</dbReference>
<keyword evidence="9 14" id="KW-0798">TonB box</keyword>
<evidence type="ECO:0000256" key="1">
    <source>
        <dbReference type="ARBA" id="ARBA00004571"/>
    </source>
</evidence>
<sequence length="738" mass="81413">MYKKDQTLRRAIALTLGTTTIGAFPQASAQSPAPVGALEEIVVTARKRGEELLQNTPLSIRALTSDTLQDAGIQQFEDWARMVPGITFKDLGPGEKTIVTRGLVSTGAATTAVYFDETNITAFNDGEGGGRNVDIKLFDIDRVDVLRGPQGTIYGASALGGVIRIETAKPDLNEFSGAIKADIGYTASGAENYSFNGHVNIPIIEDVLGLRLVAWNVDNSGFIDNIRLGRNEINDEQTSGFRAIARYVPSDRLTLTASATVQNQEIGDGVRYNRVGDAALVYPGEQPFSITGDLQNSDFTVNERSDDPRIYSLTADYDFKYGNIVATTNLYDREVEFNFDSTPILLFFGVPIKAISSFPEEREIWSNEIRFNSSFDGPLQVLAGVFHQEEKIDSASRVFTVDNDGLINEPSPSVLWVVRDREFDETAVFGEVSFDVTSQWNLTVGARYAEFDFVTDEEALVPFFGPPTGPEPTKTGSDSTDILRFNTSYQISDDHMVYATASEGFRRGGLNLNAFGALFDIPETFGSDSLWNYEIGAKTSWFDRRLTVNATLYRLDWSDIQVETVDELGGIEYFANAGEAQVDGVELEVFARPISGLDITATLGWTRAELTEDPPPPSNGLDGDEINNVPEWTASLSAQYTWPVFSDFDGFVRADMDYTDGSNTRIAGSRDPFNVALESYELVNLRAGIENESWRITAYADNVFDEITQNDAINEVTNILAYFTTQPRTIGVNAEYRF</sequence>
<evidence type="ECO:0000256" key="4">
    <source>
        <dbReference type="ARBA" id="ARBA00022496"/>
    </source>
</evidence>
<evidence type="ECO:0000256" key="6">
    <source>
        <dbReference type="ARBA" id="ARBA00022729"/>
    </source>
</evidence>
<dbReference type="GO" id="GO:0009279">
    <property type="term" value="C:cell outer membrane"/>
    <property type="evidence" value="ECO:0007669"/>
    <property type="project" value="UniProtKB-SubCell"/>
</dbReference>
<keyword evidence="3 12" id="KW-1134">Transmembrane beta strand</keyword>
<dbReference type="InterPro" id="IPR039426">
    <property type="entry name" value="TonB-dep_rcpt-like"/>
</dbReference>
<feature type="signal peptide" evidence="15">
    <location>
        <begin position="1"/>
        <end position="29"/>
    </location>
</feature>
<keyword evidence="7" id="KW-0408">Iron</keyword>
<dbReference type="PROSITE" id="PS52016">
    <property type="entry name" value="TONB_DEPENDENT_REC_3"/>
    <property type="match status" value="1"/>
</dbReference>
<feature type="domain" description="TonB-dependent receptor plug" evidence="17">
    <location>
        <begin position="54"/>
        <end position="162"/>
    </location>
</feature>
<comment type="similarity">
    <text evidence="12 14">Belongs to the TonB-dependent receptor family.</text>
</comment>
<evidence type="ECO:0000256" key="14">
    <source>
        <dbReference type="RuleBase" id="RU003357"/>
    </source>
</evidence>
<evidence type="ECO:0000256" key="2">
    <source>
        <dbReference type="ARBA" id="ARBA00022448"/>
    </source>
</evidence>
<feature type="short sequence motif" description="TonB C-terminal box" evidence="13">
    <location>
        <begin position="721"/>
        <end position="738"/>
    </location>
</feature>
<evidence type="ECO:0000256" key="7">
    <source>
        <dbReference type="ARBA" id="ARBA00023004"/>
    </source>
</evidence>
<dbReference type="InterPro" id="IPR012910">
    <property type="entry name" value="Plug_dom"/>
</dbReference>
<feature type="chain" id="PRO_5002873462" evidence="15">
    <location>
        <begin position="30"/>
        <end position="738"/>
    </location>
</feature>
<protein>
    <submittedName>
        <fullName evidence="18">TonB-dependent receptor</fullName>
    </submittedName>
</protein>
<evidence type="ECO:0000256" key="9">
    <source>
        <dbReference type="ARBA" id="ARBA00023077"/>
    </source>
</evidence>
<gene>
    <name evidence="18" type="ORF">NOR51B_2415</name>
</gene>
<reference evidence="19" key="1">
    <citation type="journal article" date="2013" name="BMC Microbiol.">
        <title>Taxonomy and evolution of bacteriochlorophyll a-containing members of the OM60/NOR5 clade of marine gammaproteobacteria: description of Luminiphilus syltensis gen. nov., sp. nov., reclassification of Haliea rubra as Pseudohaliea rubra gen. nov., comb. nov., and emendation of Chromatocurvus halotolerans.</title>
        <authorList>
            <person name="Spring S."/>
            <person name="Riedel T."/>
            <person name="Sproer C."/>
            <person name="Yan S."/>
            <person name="Harder J."/>
            <person name="Fuchs B.M."/>
        </authorList>
    </citation>
    <scope>NUCLEOTIDE SEQUENCE [LARGE SCALE GENOMIC DNA]</scope>
    <source>
        <strain evidence="19">NOR51-B</strain>
    </source>
</reference>
<feature type="domain" description="TonB-dependent receptor-like beta-barrel" evidence="16">
    <location>
        <begin position="262"/>
        <end position="703"/>
    </location>
</feature>
<organism evidence="18 19">
    <name type="scientific">Luminiphilus syltensis NOR5-1B</name>
    <dbReference type="NCBI Taxonomy" id="565045"/>
    <lineage>
        <taxon>Bacteria</taxon>
        <taxon>Pseudomonadati</taxon>
        <taxon>Pseudomonadota</taxon>
        <taxon>Gammaproteobacteria</taxon>
        <taxon>Cellvibrionales</taxon>
        <taxon>Halieaceae</taxon>
        <taxon>Luminiphilus</taxon>
    </lineage>
</organism>
<evidence type="ECO:0000256" key="5">
    <source>
        <dbReference type="ARBA" id="ARBA00022692"/>
    </source>
</evidence>
<dbReference type="Proteomes" id="UP000004699">
    <property type="component" value="Unassembled WGS sequence"/>
</dbReference>
<keyword evidence="5 12" id="KW-0812">Transmembrane</keyword>
<dbReference type="Gene3D" id="2.40.170.20">
    <property type="entry name" value="TonB-dependent receptor, beta-barrel domain"/>
    <property type="match status" value="1"/>
</dbReference>
<dbReference type="PANTHER" id="PTHR32552">
    <property type="entry name" value="FERRICHROME IRON RECEPTOR-RELATED"/>
    <property type="match status" value="1"/>
</dbReference>
<dbReference type="AlphaFoldDB" id="B8KUC6"/>
<keyword evidence="18" id="KW-0675">Receptor</keyword>
<dbReference type="EMBL" id="DS999411">
    <property type="protein sequence ID" value="EED36464.1"/>
    <property type="molecule type" value="Genomic_DNA"/>
</dbReference>
<name>B8KUC6_9GAMM</name>
<keyword evidence="8" id="KW-0406">Ion transport</keyword>